<dbReference type="Gene3D" id="3.40.50.300">
    <property type="entry name" value="P-loop containing nucleotide triphosphate hydrolases"/>
    <property type="match status" value="1"/>
</dbReference>
<dbReference type="PANTHER" id="PTHR20953:SF3">
    <property type="entry name" value="P-LOOP CONTAINING NUCLEOSIDE TRIPHOSPHATE HYDROLASES SUPERFAMILY PROTEIN"/>
    <property type="match status" value="1"/>
</dbReference>
<dbReference type="InterPro" id="IPR003593">
    <property type="entry name" value="AAA+_ATPase"/>
</dbReference>
<keyword evidence="2" id="KW-0067">ATP-binding</keyword>
<dbReference type="PANTHER" id="PTHR20953">
    <property type="entry name" value="KINASE-RELATED"/>
    <property type="match status" value="1"/>
</dbReference>
<evidence type="ECO:0000313" key="4">
    <source>
        <dbReference type="EMBL" id="PWI59006.1"/>
    </source>
</evidence>
<name>A0A2U3DCK3_SULT2</name>
<evidence type="ECO:0000256" key="2">
    <source>
        <dbReference type="ARBA" id="ARBA00022840"/>
    </source>
</evidence>
<evidence type="ECO:0000256" key="1">
    <source>
        <dbReference type="ARBA" id="ARBA00022741"/>
    </source>
</evidence>
<dbReference type="InterPro" id="IPR014217">
    <property type="entry name" value="Spore_III_AA"/>
</dbReference>
<comment type="caution">
    <text evidence="4">The sequence shown here is derived from an EMBL/GenBank/DDBJ whole genome shotgun (WGS) entry which is preliminary data.</text>
</comment>
<dbReference type="SMART" id="SM00382">
    <property type="entry name" value="AAA"/>
    <property type="match status" value="1"/>
</dbReference>
<sequence>MASVYDVASVAKLLPHPLRTAIEGLSQQSQKSIEEIRLRALRPLEVIGIRDYARPLVAIEHLRHVMSAVTGSSYYAVEAQLRYGYLTLPGGHRVGIAGRAVIDERDQIVTIRDIASIHIRVARQIVNCANHVAPLLLDDWGQLQSVLLVGPPLCGKTTVLRELARLIGNGELHPKLSVRTVSIVDERSEIAACHEGIPQFDVGQSTDVLDGCPKAQGMYMMLRSMAPQVMITDEIGSISDVKAVLDIARAGVRFIGTVHAKSLEDLRQRPALRTLLTHGAIDRFIFLSRRVGPATVERVYDRQLREVKQIGSDSVANRWS</sequence>
<dbReference type="InterPro" id="IPR027417">
    <property type="entry name" value="P-loop_NTPase"/>
</dbReference>
<gene>
    <name evidence="4" type="ORF">BM613_01510</name>
</gene>
<dbReference type="InterPro" id="IPR045735">
    <property type="entry name" value="Spore_III_AA_AAA+_ATPase"/>
</dbReference>
<dbReference type="GO" id="GO:0005524">
    <property type="term" value="F:ATP binding"/>
    <property type="evidence" value="ECO:0007669"/>
    <property type="project" value="UniProtKB-KW"/>
</dbReference>
<organism evidence="4 5">
    <name type="scientific">Sulfoacidibacillus thermotolerans</name>
    <name type="common">Acidibacillus sulfuroxidans</name>
    <dbReference type="NCBI Taxonomy" id="1765684"/>
    <lineage>
        <taxon>Bacteria</taxon>
        <taxon>Bacillati</taxon>
        <taxon>Bacillota</taxon>
        <taxon>Bacilli</taxon>
        <taxon>Bacillales</taxon>
        <taxon>Alicyclobacillaceae</taxon>
        <taxon>Sulfoacidibacillus</taxon>
    </lineage>
</organism>
<protein>
    <submittedName>
        <fullName evidence="4">Stage III sporulation protein AA</fullName>
    </submittedName>
</protein>
<feature type="domain" description="AAA+ ATPase" evidence="3">
    <location>
        <begin position="142"/>
        <end position="282"/>
    </location>
</feature>
<dbReference type="NCBIfam" id="TIGR02858">
    <property type="entry name" value="spore_III_AA"/>
    <property type="match status" value="1"/>
</dbReference>
<dbReference type="SUPFAM" id="SSF52540">
    <property type="entry name" value="P-loop containing nucleoside triphosphate hydrolases"/>
    <property type="match status" value="1"/>
</dbReference>
<evidence type="ECO:0000313" key="5">
    <source>
        <dbReference type="Proteomes" id="UP000245380"/>
    </source>
</evidence>
<reference evidence="4 5" key="1">
    <citation type="submission" date="2016-11" db="EMBL/GenBank/DDBJ databases">
        <title>Comparative genomics of Acidibacillus ferroxidans species.</title>
        <authorList>
            <person name="Oliveira G."/>
            <person name="Nunes G."/>
            <person name="Oliveira R."/>
            <person name="Araujo F."/>
            <person name="Salim A."/>
            <person name="Scholte L."/>
            <person name="Morais D."/>
            <person name="Nancucheo I."/>
            <person name="Johnson D.B."/>
            <person name="Grail B."/>
            <person name="Bittencourt J."/>
            <person name="Valadares R."/>
        </authorList>
    </citation>
    <scope>NUCLEOTIDE SEQUENCE [LARGE SCALE GENOMIC DNA]</scope>
    <source>
        <strain evidence="4 5">Y002</strain>
    </source>
</reference>
<dbReference type="Proteomes" id="UP000245380">
    <property type="component" value="Unassembled WGS sequence"/>
</dbReference>
<proteinExistence type="predicted"/>
<dbReference type="EMBL" id="MPDK01000002">
    <property type="protein sequence ID" value="PWI59006.1"/>
    <property type="molecule type" value="Genomic_DNA"/>
</dbReference>
<keyword evidence="5" id="KW-1185">Reference proteome</keyword>
<evidence type="ECO:0000259" key="3">
    <source>
        <dbReference type="SMART" id="SM00382"/>
    </source>
</evidence>
<accession>A0A2U3DCK3</accession>
<dbReference type="Pfam" id="PF19568">
    <property type="entry name" value="Spore_III_AA"/>
    <property type="match status" value="1"/>
</dbReference>
<keyword evidence="1" id="KW-0547">Nucleotide-binding</keyword>
<dbReference type="AlphaFoldDB" id="A0A2U3DCK3"/>